<protein>
    <recommendedName>
        <fullName evidence="3">Peptidase inhibitor I78 family protein</fullName>
    </recommendedName>
</protein>
<accession>A0A975G4D2</accession>
<evidence type="ECO:0008006" key="3">
    <source>
        <dbReference type="Google" id="ProtNLM"/>
    </source>
</evidence>
<dbReference type="AlphaFoldDB" id="A0A975G4D2"/>
<dbReference type="Proteomes" id="UP000676409">
    <property type="component" value="Chromosome"/>
</dbReference>
<dbReference type="EMBL" id="CP073078">
    <property type="protein sequence ID" value="QUD90655.1"/>
    <property type="molecule type" value="Genomic_DNA"/>
</dbReference>
<name>A0A975G4D2_9CAUL</name>
<keyword evidence="2" id="KW-1185">Reference proteome</keyword>
<evidence type="ECO:0000313" key="1">
    <source>
        <dbReference type="EMBL" id="QUD90655.1"/>
    </source>
</evidence>
<evidence type="ECO:0000313" key="2">
    <source>
        <dbReference type="Proteomes" id="UP000676409"/>
    </source>
</evidence>
<dbReference type="KEGG" id="caul:KCG34_03640"/>
<proteinExistence type="predicted"/>
<organism evidence="1 2">
    <name type="scientific">Phenylobacterium montanum</name>
    <dbReference type="NCBI Taxonomy" id="2823693"/>
    <lineage>
        <taxon>Bacteria</taxon>
        <taxon>Pseudomonadati</taxon>
        <taxon>Pseudomonadota</taxon>
        <taxon>Alphaproteobacteria</taxon>
        <taxon>Caulobacterales</taxon>
        <taxon>Caulobacteraceae</taxon>
        <taxon>Phenylobacterium</taxon>
    </lineage>
</organism>
<dbReference type="Gene3D" id="3.30.10.10">
    <property type="entry name" value="Trypsin Inhibitor V, subunit A"/>
    <property type="match status" value="1"/>
</dbReference>
<sequence length="74" mass="8158">MPNIASTAQVKEQCDAHDLAWLVGKPHTQIPVAVDPSRRRVACSTCQMPEDYRPDRTNIIFDSQTGLVMSVTCG</sequence>
<gene>
    <name evidence="1" type="ORF">KCG34_03640</name>
</gene>
<reference evidence="1" key="1">
    <citation type="submission" date="2021-04" db="EMBL/GenBank/DDBJ databases">
        <title>The complete genome sequence of Caulobacter sp. S6.</title>
        <authorList>
            <person name="Tang Y."/>
            <person name="Ouyang W."/>
            <person name="Liu Q."/>
            <person name="Huang B."/>
            <person name="Guo Z."/>
            <person name="Lei P."/>
        </authorList>
    </citation>
    <scope>NUCLEOTIDE SEQUENCE</scope>
    <source>
        <strain evidence="1">S6</strain>
    </source>
</reference>